<protein>
    <submittedName>
        <fullName evidence="2">Uncharacterized protein</fullName>
    </submittedName>
</protein>
<evidence type="ECO:0000313" key="2">
    <source>
        <dbReference type="EMBL" id="KAH1097094.1"/>
    </source>
</evidence>
<dbReference type="AlphaFoldDB" id="A0A9D3VW67"/>
<dbReference type="EMBL" id="JAIQCV010000005">
    <property type="protein sequence ID" value="KAH1097094.1"/>
    <property type="molecule type" value="Genomic_DNA"/>
</dbReference>
<gene>
    <name evidence="2" type="ORF">J1N35_014015</name>
</gene>
<feature type="signal peptide" evidence="1">
    <location>
        <begin position="1"/>
        <end position="18"/>
    </location>
</feature>
<proteinExistence type="predicted"/>
<organism evidence="2 3">
    <name type="scientific">Gossypium stocksii</name>
    <dbReference type="NCBI Taxonomy" id="47602"/>
    <lineage>
        <taxon>Eukaryota</taxon>
        <taxon>Viridiplantae</taxon>
        <taxon>Streptophyta</taxon>
        <taxon>Embryophyta</taxon>
        <taxon>Tracheophyta</taxon>
        <taxon>Spermatophyta</taxon>
        <taxon>Magnoliopsida</taxon>
        <taxon>eudicotyledons</taxon>
        <taxon>Gunneridae</taxon>
        <taxon>Pentapetalae</taxon>
        <taxon>rosids</taxon>
        <taxon>malvids</taxon>
        <taxon>Malvales</taxon>
        <taxon>Malvaceae</taxon>
        <taxon>Malvoideae</taxon>
        <taxon>Gossypium</taxon>
    </lineage>
</organism>
<dbReference type="Gene3D" id="2.60.260.40">
    <property type="entry name" value="q5lls5 like domains"/>
    <property type="match status" value="1"/>
</dbReference>
<reference evidence="2 3" key="1">
    <citation type="journal article" date="2021" name="Plant Biotechnol. J.">
        <title>Multi-omics assisted identification of the key and species-specific regulatory components of drought-tolerant mechanisms in Gossypium stocksii.</title>
        <authorList>
            <person name="Yu D."/>
            <person name="Ke L."/>
            <person name="Zhang D."/>
            <person name="Wu Y."/>
            <person name="Sun Y."/>
            <person name="Mei J."/>
            <person name="Sun J."/>
            <person name="Sun Y."/>
        </authorList>
    </citation>
    <scope>NUCLEOTIDE SEQUENCE [LARGE SCALE GENOMIC DNA]</scope>
    <source>
        <strain evidence="3">cv. E1</strain>
        <tissue evidence="2">Leaf</tissue>
    </source>
</reference>
<feature type="chain" id="PRO_5039502418" evidence="1">
    <location>
        <begin position="19"/>
        <end position="147"/>
    </location>
</feature>
<accession>A0A9D3VW67</accession>
<dbReference type="SUPFAM" id="SSF57802">
    <property type="entry name" value="Rubredoxin-like"/>
    <property type="match status" value="1"/>
</dbReference>
<keyword evidence="3" id="KW-1185">Reference proteome</keyword>
<comment type="caution">
    <text evidence="2">The sequence shown here is derived from an EMBL/GenBank/DDBJ whole genome shotgun (WGS) entry which is preliminary data.</text>
</comment>
<dbReference type="Proteomes" id="UP000828251">
    <property type="component" value="Unassembled WGS sequence"/>
</dbReference>
<name>A0A9D3VW67_9ROSI</name>
<sequence length="147" mass="16289">MASAFLCFVLASFVGFWGQNVLDDLVVRDSLLMIFPKSKSQPISASPDPTICCIPVDLTICCVAVALLYRNQSEAPAVVKSYYNKRIVGCPGGEGEGHVGVYWRGGALLKTIQEPAREAEQNRKYEELQLQLQTMMKMFQQSQKPPS</sequence>
<keyword evidence="1" id="KW-0732">Signal</keyword>
<evidence type="ECO:0000313" key="3">
    <source>
        <dbReference type="Proteomes" id="UP000828251"/>
    </source>
</evidence>
<evidence type="ECO:0000256" key="1">
    <source>
        <dbReference type="SAM" id="SignalP"/>
    </source>
</evidence>